<evidence type="ECO:0000313" key="7">
    <source>
        <dbReference type="EMBL" id="KAJ3602490.1"/>
    </source>
</evidence>
<dbReference type="SUPFAM" id="SSF54236">
    <property type="entry name" value="Ubiquitin-like"/>
    <property type="match status" value="1"/>
</dbReference>
<feature type="compositionally biased region" description="Pro residues" evidence="5">
    <location>
        <begin position="441"/>
        <end position="453"/>
    </location>
</feature>
<evidence type="ECO:0000259" key="6">
    <source>
        <dbReference type="PROSITE" id="PS50053"/>
    </source>
</evidence>
<feature type="compositionally biased region" description="Pro residues" evidence="5">
    <location>
        <begin position="403"/>
        <end position="412"/>
    </location>
</feature>
<feature type="compositionally biased region" description="Polar residues" evidence="5">
    <location>
        <begin position="388"/>
        <end position="399"/>
    </location>
</feature>
<dbReference type="InterPro" id="IPR019103">
    <property type="entry name" value="Peptidase_aspartic_DDI1-type"/>
</dbReference>
<dbReference type="SMART" id="SM00213">
    <property type="entry name" value="UBQ"/>
    <property type="match status" value="1"/>
</dbReference>
<feature type="region of interest" description="Disordered" evidence="5">
    <location>
        <begin position="635"/>
        <end position="830"/>
    </location>
</feature>
<feature type="region of interest" description="Disordered" evidence="5">
    <location>
        <begin position="368"/>
        <end position="576"/>
    </location>
</feature>
<organism evidence="7 8">
    <name type="scientific">Muraenolepis orangiensis</name>
    <name type="common">Patagonian moray cod</name>
    <dbReference type="NCBI Taxonomy" id="630683"/>
    <lineage>
        <taxon>Eukaryota</taxon>
        <taxon>Metazoa</taxon>
        <taxon>Chordata</taxon>
        <taxon>Craniata</taxon>
        <taxon>Vertebrata</taxon>
        <taxon>Euteleostomi</taxon>
        <taxon>Actinopterygii</taxon>
        <taxon>Neopterygii</taxon>
        <taxon>Teleostei</taxon>
        <taxon>Neoteleostei</taxon>
        <taxon>Acanthomorphata</taxon>
        <taxon>Zeiogadaria</taxon>
        <taxon>Gadariae</taxon>
        <taxon>Gadiformes</taxon>
        <taxon>Muraenolepidoidei</taxon>
        <taxon>Muraenolepididae</taxon>
        <taxon>Muraenolepis</taxon>
    </lineage>
</organism>
<dbReference type="InterPro" id="IPR000626">
    <property type="entry name" value="Ubiquitin-like_dom"/>
</dbReference>
<dbReference type="OrthoDB" id="1047367at2759"/>
<dbReference type="AlphaFoldDB" id="A0A9Q0E898"/>
<dbReference type="InterPro" id="IPR033882">
    <property type="entry name" value="DDI1_N"/>
</dbReference>
<dbReference type="SUPFAM" id="SSF50630">
    <property type="entry name" value="Acid proteases"/>
    <property type="match status" value="1"/>
</dbReference>
<feature type="compositionally biased region" description="Pro residues" evidence="5">
    <location>
        <begin position="816"/>
        <end position="825"/>
    </location>
</feature>
<dbReference type="PANTHER" id="PTHR15397">
    <property type="entry name" value="SODIUM-GLUCOSE COTRANSPORTER REGULATORY PROTEIN -RELATED"/>
    <property type="match status" value="1"/>
</dbReference>
<dbReference type="PANTHER" id="PTHR15397:SF3">
    <property type="entry name" value="DNA DAMAGE INDUCIBLE 1 HOMOLOG 2"/>
    <property type="match status" value="1"/>
</dbReference>
<evidence type="ECO:0000256" key="2">
    <source>
        <dbReference type="ARBA" id="ARBA00022670"/>
    </source>
</evidence>
<dbReference type="InterPro" id="IPR057273">
    <property type="entry name" value="Ddi1/2_HDD"/>
</dbReference>
<proteinExistence type="inferred from homology"/>
<comment type="similarity">
    <text evidence="1">Belongs to the DDI1 family.</text>
</comment>
<dbReference type="Gene3D" id="2.40.70.10">
    <property type="entry name" value="Acid Proteases"/>
    <property type="match status" value="1"/>
</dbReference>
<dbReference type="Proteomes" id="UP001148018">
    <property type="component" value="Unassembled WGS sequence"/>
</dbReference>
<dbReference type="InterPro" id="IPR021109">
    <property type="entry name" value="Peptidase_aspartic_dom_sf"/>
</dbReference>
<feature type="compositionally biased region" description="Low complexity" evidence="5">
    <location>
        <begin position="111"/>
        <end position="126"/>
    </location>
</feature>
<keyword evidence="8" id="KW-1185">Reference proteome</keyword>
<dbReference type="Pfam" id="PF09668">
    <property type="entry name" value="Asp_protease"/>
    <property type="match status" value="1"/>
</dbReference>
<evidence type="ECO:0000256" key="1">
    <source>
        <dbReference type="ARBA" id="ARBA00009136"/>
    </source>
</evidence>
<feature type="domain" description="Ubiquitin-like" evidence="6">
    <location>
        <begin position="1"/>
        <end position="81"/>
    </location>
</feature>
<accession>A0A9Q0E898</accession>
<gene>
    <name evidence="7" type="ORF">NHX12_030244</name>
</gene>
<evidence type="ECO:0000313" key="8">
    <source>
        <dbReference type="Proteomes" id="UP001148018"/>
    </source>
</evidence>
<dbReference type="CDD" id="cd01796">
    <property type="entry name" value="Ubl_Ddi1_like"/>
    <property type="match status" value="1"/>
</dbReference>
<feature type="compositionally biased region" description="Polar residues" evidence="5">
    <location>
        <begin position="414"/>
        <end position="426"/>
    </location>
</feature>
<dbReference type="EMBL" id="JANIIK010000046">
    <property type="protein sequence ID" value="KAJ3602490.1"/>
    <property type="molecule type" value="Genomic_DNA"/>
</dbReference>
<feature type="compositionally biased region" description="Basic and acidic residues" evidence="5">
    <location>
        <begin position="368"/>
        <end position="383"/>
    </location>
</feature>
<dbReference type="InterPro" id="IPR029071">
    <property type="entry name" value="Ubiquitin-like_domsf"/>
</dbReference>
<feature type="region of interest" description="Disordered" evidence="5">
    <location>
        <begin position="589"/>
        <end position="623"/>
    </location>
</feature>
<evidence type="ECO:0000256" key="3">
    <source>
        <dbReference type="ARBA" id="ARBA00022750"/>
    </source>
</evidence>
<reference evidence="7" key="1">
    <citation type="submission" date="2022-07" db="EMBL/GenBank/DDBJ databases">
        <title>Chromosome-level genome of Muraenolepis orangiensis.</title>
        <authorList>
            <person name="Kim J."/>
        </authorList>
    </citation>
    <scope>NUCLEOTIDE SEQUENCE</scope>
    <source>
        <strain evidence="7">KU_S4_2022</strain>
        <tissue evidence="7">Muscle</tissue>
    </source>
</reference>
<dbReference type="GO" id="GO:0006508">
    <property type="term" value="P:proteolysis"/>
    <property type="evidence" value="ECO:0007669"/>
    <property type="project" value="UniProtKB-KW"/>
</dbReference>
<sequence length="875" mass="92957">MQITVFCAPRDRPETTFALDVSPELELRDFVALCELESGIPAGEIQIMYTEQPLKDLTRALGNYGVKDGDVVVLRQTDRRPPPTQPAFPGLPHIDFRSITVPGTSSSGGQRPSTPSASRASGSGSSLPGLDDPALLQQMLLTNPHELSLLKERNPPLAEALLSGDLERFTKVLVEQQQDRARREQERIRLLTADPFDLDAQAKIEEDIRQHNVEENMTIAMEEAPESFGQVVMLYINCLVNEHPVKAFVDSGAQMTIMSQACAERCNIMRLVDRRWAGIAKGVGTQKIIGRVHLAQVQIEGIYLPCSFSILEDQPMDMLLGLDMLKRHQCSIDLKKNVLLIGTTATETHFLPEAELPECARLAYGPEGREDARPEEMADRELAEALQRSIQESDTADGQTTSPKPPPFPSPTPLDQSTPFPSSSWARDSVPLAPDCTQRAPPIPPPPPPPPEPCQDLPGLQRPSGPLLSHADLLPAANPASLPFFTEDTPQLPPLGDQAGRCALTFEEPAGGAAPIEIDCDSDGMRSPGELSADQPMEQESSGAHKALASLTHPSPTQPSPQPLSLHMDSCPNETADLASLADPACAEMRSPPCEAEEAVPPERVQPEGEHCPPADNAPSLASALLELHQLLVSNGCTGSQDPPAQHSRPNADGLDVGSTPRSTDPEDPQDPPPTPSPPATSSAEHSDDAKANHAAPAAAEKAESECLGPAGQEGPCVSGEGPEGQGAPPCPEGCWEGRAEGREKTSSGPEASTAHLQIREPPEGQQGRGVADGRASGTFTPDTPGLPSELPLQSNVAPVPPSPSQSPAAQLTPVSPGPMSPGPAPMERFPAGHLQRIQAAGFSAREAAEALEQAHGVVELALLALLARNITVPT</sequence>
<dbReference type="Gene3D" id="3.10.20.90">
    <property type="entry name" value="Phosphatidylinositol 3-kinase Catalytic Subunit, Chain A, domain 1"/>
    <property type="match status" value="1"/>
</dbReference>
<evidence type="ECO:0000256" key="5">
    <source>
        <dbReference type="SAM" id="MobiDB-lite"/>
    </source>
</evidence>
<feature type="region of interest" description="Disordered" evidence="5">
    <location>
        <begin position="77"/>
        <end position="132"/>
    </location>
</feature>
<dbReference type="Pfam" id="PF24669">
    <property type="entry name" value="Ddi2_HDD"/>
    <property type="match status" value="1"/>
</dbReference>
<evidence type="ECO:0000256" key="4">
    <source>
        <dbReference type="ARBA" id="ARBA00022801"/>
    </source>
</evidence>
<protein>
    <recommendedName>
        <fullName evidence="6">Ubiquitin-like domain-containing protein</fullName>
    </recommendedName>
</protein>
<keyword evidence="2" id="KW-0645">Protease</keyword>
<keyword evidence="4" id="KW-0378">Hydrolase</keyword>
<name>A0A9Q0E898_9TELE</name>
<dbReference type="FunFam" id="2.40.70.10:FF:000005">
    <property type="entry name" value="DNA damage inducible 1 homolog 2"/>
    <property type="match status" value="1"/>
</dbReference>
<dbReference type="GO" id="GO:0004190">
    <property type="term" value="F:aspartic-type endopeptidase activity"/>
    <property type="evidence" value="ECO:0007669"/>
    <property type="project" value="UniProtKB-KW"/>
</dbReference>
<dbReference type="PROSITE" id="PS50053">
    <property type="entry name" value="UBIQUITIN_2"/>
    <property type="match status" value="1"/>
</dbReference>
<dbReference type="CDD" id="cd05479">
    <property type="entry name" value="RP_DDI"/>
    <property type="match status" value="1"/>
</dbReference>
<keyword evidence="3" id="KW-0064">Aspartyl protease</keyword>
<feature type="compositionally biased region" description="Low complexity" evidence="5">
    <location>
        <begin position="806"/>
        <end position="815"/>
    </location>
</feature>
<feature type="compositionally biased region" description="Basic and acidic residues" evidence="5">
    <location>
        <begin position="736"/>
        <end position="746"/>
    </location>
</feature>
<feature type="compositionally biased region" description="Polar residues" evidence="5">
    <location>
        <begin position="101"/>
        <end position="110"/>
    </location>
</feature>
<comment type="caution">
    <text evidence="7">The sequence shown here is derived from an EMBL/GenBank/DDBJ whole genome shotgun (WGS) entry which is preliminary data.</text>
</comment>